<feature type="compositionally biased region" description="Polar residues" evidence="1">
    <location>
        <begin position="101"/>
        <end position="116"/>
    </location>
</feature>
<dbReference type="Proteomes" id="UP000023152">
    <property type="component" value="Unassembled WGS sequence"/>
</dbReference>
<evidence type="ECO:0000256" key="1">
    <source>
        <dbReference type="SAM" id="MobiDB-lite"/>
    </source>
</evidence>
<feature type="region of interest" description="Disordered" evidence="1">
    <location>
        <begin position="67"/>
        <end position="116"/>
    </location>
</feature>
<organism evidence="2 3">
    <name type="scientific">Reticulomyxa filosa</name>
    <dbReference type="NCBI Taxonomy" id="46433"/>
    <lineage>
        <taxon>Eukaryota</taxon>
        <taxon>Sar</taxon>
        <taxon>Rhizaria</taxon>
        <taxon>Retaria</taxon>
        <taxon>Foraminifera</taxon>
        <taxon>Monothalamids</taxon>
        <taxon>Reticulomyxidae</taxon>
        <taxon>Reticulomyxa</taxon>
    </lineage>
</organism>
<comment type="caution">
    <text evidence="2">The sequence shown here is derived from an EMBL/GenBank/DDBJ whole genome shotgun (WGS) entry which is preliminary data.</text>
</comment>
<dbReference type="AlphaFoldDB" id="X6LJ54"/>
<keyword evidence="3" id="KW-1185">Reference proteome</keyword>
<accession>X6LJ54</accession>
<feature type="non-terminal residue" evidence="2">
    <location>
        <position position="1"/>
    </location>
</feature>
<evidence type="ECO:0000313" key="3">
    <source>
        <dbReference type="Proteomes" id="UP000023152"/>
    </source>
</evidence>
<feature type="compositionally biased region" description="Basic and acidic residues" evidence="1">
    <location>
        <begin position="67"/>
        <end position="87"/>
    </location>
</feature>
<proteinExistence type="predicted"/>
<gene>
    <name evidence="2" type="ORF">RFI_35476</name>
</gene>
<evidence type="ECO:0000313" key="2">
    <source>
        <dbReference type="EMBL" id="ETO01963.1"/>
    </source>
</evidence>
<reference evidence="2 3" key="1">
    <citation type="journal article" date="2013" name="Curr. Biol.">
        <title>The Genome of the Foraminiferan Reticulomyxa filosa.</title>
        <authorList>
            <person name="Glockner G."/>
            <person name="Hulsmann N."/>
            <person name="Schleicher M."/>
            <person name="Noegel A.A."/>
            <person name="Eichinger L."/>
            <person name="Gallinger C."/>
            <person name="Pawlowski J."/>
            <person name="Sierra R."/>
            <person name="Euteneuer U."/>
            <person name="Pillet L."/>
            <person name="Moustafa A."/>
            <person name="Platzer M."/>
            <person name="Groth M."/>
            <person name="Szafranski K."/>
            <person name="Schliwa M."/>
        </authorList>
    </citation>
    <scope>NUCLEOTIDE SEQUENCE [LARGE SCALE GENOMIC DNA]</scope>
</reference>
<dbReference type="EMBL" id="ASPP01037015">
    <property type="protein sequence ID" value="ETO01963.1"/>
    <property type="molecule type" value="Genomic_DNA"/>
</dbReference>
<name>X6LJ54_RETFI</name>
<protein>
    <submittedName>
        <fullName evidence="2">Uncharacterized protein</fullName>
    </submittedName>
</protein>
<sequence length="116" mass="13575">VFFRQKKKLDWPKKHKVLFLLVSTYIHSQFNIVSFHFLKKKGTKKRPYAKLIEKNGTIEYGDIYAFPDKKNKDKENGNEKKNKKEEANVASNESNKEQEASVVTTENEKSQPQQIS</sequence>